<evidence type="ECO:0000313" key="2">
    <source>
        <dbReference type="Proteomes" id="UP001139648"/>
    </source>
</evidence>
<accession>A0A9X2G742</accession>
<keyword evidence="2" id="KW-1185">Reference proteome</keyword>
<comment type="caution">
    <text evidence="1">The sequence shown here is derived from an EMBL/GenBank/DDBJ whole genome shotgun (WGS) entry which is preliminary data.</text>
</comment>
<dbReference type="EMBL" id="JAMZEB010000001">
    <property type="protein sequence ID" value="MCP2353496.1"/>
    <property type="molecule type" value="Genomic_DNA"/>
</dbReference>
<dbReference type="Proteomes" id="UP001139648">
    <property type="component" value="Unassembled WGS sequence"/>
</dbReference>
<dbReference type="AlphaFoldDB" id="A0A9X2G742"/>
<protein>
    <submittedName>
        <fullName evidence="1">Uncharacterized protein</fullName>
    </submittedName>
</protein>
<sequence length="110" mass="12352">MLRIHFSPGDLARVRFLPDIGPIMEAWFSLTVLRAGNGRALFAPWVRNVRISRPIRLLGALTAPTYPLNVFTIVRNAPTCQEGLDRLQSARVEQLREELEGFDADVPLPS</sequence>
<dbReference type="RefSeq" id="WP_253740046.1">
    <property type="nucleotide sequence ID" value="NZ_BAABKA010000051.1"/>
</dbReference>
<evidence type="ECO:0000313" key="1">
    <source>
        <dbReference type="EMBL" id="MCP2353496.1"/>
    </source>
</evidence>
<name>A0A9X2G742_9ACTN</name>
<gene>
    <name evidence="1" type="ORF">HD597_000516</name>
</gene>
<proteinExistence type="predicted"/>
<organism evidence="1 2">
    <name type="scientific">Nonomuraea thailandensis</name>
    <dbReference type="NCBI Taxonomy" id="1188745"/>
    <lineage>
        <taxon>Bacteria</taxon>
        <taxon>Bacillati</taxon>
        <taxon>Actinomycetota</taxon>
        <taxon>Actinomycetes</taxon>
        <taxon>Streptosporangiales</taxon>
        <taxon>Streptosporangiaceae</taxon>
        <taxon>Nonomuraea</taxon>
    </lineage>
</organism>
<reference evidence="1" key="1">
    <citation type="submission" date="2022-06" db="EMBL/GenBank/DDBJ databases">
        <title>Sequencing the genomes of 1000 actinobacteria strains.</title>
        <authorList>
            <person name="Klenk H.-P."/>
        </authorList>
    </citation>
    <scope>NUCLEOTIDE SEQUENCE</scope>
    <source>
        <strain evidence="1">DSM 46694</strain>
    </source>
</reference>